<evidence type="ECO:0000259" key="6">
    <source>
        <dbReference type="Pfam" id="PF03936"/>
    </source>
</evidence>
<dbReference type="GO" id="GO:0000287">
    <property type="term" value="F:magnesium ion binding"/>
    <property type="evidence" value="ECO:0007669"/>
    <property type="project" value="InterPro"/>
</dbReference>
<evidence type="ECO:0000259" key="5">
    <source>
        <dbReference type="Pfam" id="PF01397"/>
    </source>
</evidence>
<name>A0AA88J7A5_FICCA</name>
<dbReference type="AlphaFoldDB" id="A0AA88J7A5"/>
<evidence type="ECO:0000256" key="1">
    <source>
        <dbReference type="ARBA" id="ARBA00001946"/>
    </source>
</evidence>
<dbReference type="InterPro" id="IPR005630">
    <property type="entry name" value="Terpene_synthase_metal-bd"/>
</dbReference>
<keyword evidence="2" id="KW-0479">Metal-binding</keyword>
<accession>A0AA88J7A5</accession>
<evidence type="ECO:0000256" key="3">
    <source>
        <dbReference type="ARBA" id="ARBA00022842"/>
    </source>
</evidence>
<dbReference type="InterPro" id="IPR008949">
    <property type="entry name" value="Isoprenoid_synthase_dom_sf"/>
</dbReference>
<keyword evidence="8" id="KW-1185">Reference proteome</keyword>
<dbReference type="PANTHER" id="PTHR31225">
    <property type="entry name" value="OS04G0344100 PROTEIN-RELATED"/>
    <property type="match status" value="1"/>
</dbReference>
<proteinExistence type="predicted"/>
<dbReference type="InterPro" id="IPR050148">
    <property type="entry name" value="Terpene_synthase-like"/>
</dbReference>
<dbReference type="FunFam" id="1.50.10.130:FF:000001">
    <property type="entry name" value="Isoprene synthase, chloroplastic"/>
    <property type="match status" value="1"/>
</dbReference>
<dbReference type="PANTHER" id="PTHR31225:SF9">
    <property type="entry name" value="TERPENE SYNTHASE 10"/>
    <property type="match status" value="1"/>
</dbReference>
<evidence type="ECO:0000313" key="8">
    <source>
        <dbReference type="Proteomes" id="UP001187192"/>
    </source>
</evidence>
<dbReference type="Proteomes" id="UP001187192">
    <property type="component" value="Unassembled WGS sequence"/>
</dbReference>
<protein>
    <submittedName>
        <fullName evidence="7">Uncharacterized protein</fullName>
    </submittedName>
</protein>
<dbReference type="SUPFAM" id="SSF48576">
    <property type="entry name" value="Terpenoid synthases"/>
    <property type="match status" value="1"/>
</dbReference>
<dbReference type="Pfam" id="PF01397">
    <property type="entry name" value="Terpene_synth"/>
    <property type="match status" value="1"/>
</dbReference>
<keyword evidence="3" id="KW-0460">Magnesium</keyword>
<dbReference type="InterPro" id="IPR008930">
    <property type="entry name" value="Terpenoid_cyclase/PrenylTrfase"/>
</dbReference>
<reference evidence="7" key="1">
    <citation type="submission" date="2023-07" db="EMBL/GenBank/DDBJ databases">
        <title>draft genome sequence of fig (Ficus carica).</title>
        <authorList>
            <person name="Takahashi T."/>
            <person name="Nishimura K."/>
        </authorList>
    </citation>
    <scope>NUCLEOTIDE SEQUENCE</scope>
</reference>
<evidence type="ECO:0000256" key="4">
    <source>
        <dbReference type="ARBA" id="ARBA00023239"/>
    </source>
</evidence>
<dbReference type="GO" id="GO:0016114">
    <property type="term" value="P:terpenoid biosynthetic process"/>
    <property type="evidence" value="ECO:0007669"/>
    <property type="project" value="InterPro"/>
</dbReference>
<comment type="cofactor">
    <cofactor evidence="1">
        <name>Mg(2+)</name>
        <dbReference type="ChEBI" id="CHEBI:18420"/>
    </cofactor>
</comment>
<dbReference type="Gene3D" id="1.50.10.130">
    <property type="entry name" value="Terpene synthase, N-terminal domain"/>
    <property type="match status" value="1"/>
</dbReference>
<sequence length="402" mass="46829">MLKRLKDDPLAQLEHVDILQRLGLSYHFEEEINSMLEEICKNKSKRNSLYYTALEFRLLQQHGYWVPQEVFNAFRDERGNFSAGTSDNNIIAMLSLYEASFHSIEGEGPLEEARDFTTKFLEEYVKSNRDQNGILSLLVSHALELPLHWRMPRLETRWFTDVYEKRQEMNLSLLELAKLDFNIVQATHQEDLKHVSRWWSETGLGQKLDFARDRLMENFMWTVGIAFEPQFGKFRRVSTKVYALITVIDNIFDVYGTLDELELFADAVESGQIFVNLIDWKQSGTSADIHQTCKEYFENAWIKVTAPVMLLPAYFFISNPITKEVLDCLELEYPSILRHSSMLVRLADDLGTSSTVTQPSCNSASWKIPRRLYNHRVIPILHDGSPENRRVMFGSLENRRVI</sequence>
<dbReference type="InterPro" id="IPR036965">
    <property type="entry name" value="Terpene_synth_N_sf"/>
</dbReference>
<feature type="domain" description="Terpene synthase metal-binding" evidence="6">
    <location>
        <begin position="289"/>
        <end position="355"/>
    </location>
</feature>
<feature type="domain" description="Terpene synthase N-terminal" evidence="5">
    <location>
        <begin position="6"/>
        <end position="143"/>
    </location>
</feature>
<dbReference type="InterPro" id="IPR001906">
    <property type="entry name" value="Terpene_synth_N"/>
</dbReference>
<dbReference type="Pfam" id="PF03936">
    <property type="entry name" value="Terpene_synth_C"/>
    <property type="match status" value="2"/>
</dbReference>
<evidence type="ECO:0000256" key="2">
    <source>
        <dbReference type="ARBA" id="ARBA00022723"/>
    </source>
</evidence>
<dbReference type="SUPFAM" id="SSF48239">
    <property type="entry name" value="Terpenoid cyclases/Protein prenyltransferases"/>
    <property type="match status" value="1"/>
</dbReference>
<dbReference type="GO" id="GO:0010333">
    <property type="term" value="F:terpene synthase activity"/>
    <property type="evidence" value="ECO:0007669"/>
    <property type="project" value="InterPro"/>
</dbReference>
<feature type="domain" description="Terpene synthase metal-binding" evidence="6">
    <location>
        <begin position="201"/>
        <end position="269"/>
    </location>
</feature>
<gene>
    <name evidence="7" type="ORF">TIFTF001_033115</name>
</gene>
<keyword evidence="4" id="KW-0456">Lyase</keyword>
<organism evidence="7 8">
    <name type="scientific">Ficus carica</name>
    <name type="common">Common fig</name>
    <dbReference type="NCBI Taxonomy" id="3494"/>
    <lineage>
        <taxon>Eukaryota</taxon>
        <taxon>Viridiplantae</taxon>
        <taxon>Streptophyta</taxon>
        <taxon>Embryophyta</taxon>
        <taxon>Tracheophyta</taxon>
        <taxon>Spermatophyta</taxon>
        <taxon>Magnoliopsida</taxon>
        <taxon>eudicotyledons</taxon>
        <taxon>Gunneridae</taxon>
        <taxon>Pentapetalae</taxon>
        <taxon>rosids</taxon>
        <taxon>fabids</taxon>
        <taxon>Rosales</taxon>
        <taxon>Moraceae</taxon>
        <taxon>Ficeae</taxon>
        <taxon>Ficus</taxon>
    </lineage>
</organism>
<dbReference type="Gene3D" id="1.10.600.10">
    <property type="entry name" value="Farnesyl Diphosphate Synthase"/>
    <property type="match status" value="2"/>
</dbReference>
<evidence type="ECO:0000313" key="7">
    <source>
        <dbReference type="EMBL" id="GMN64055.1"/>
    </source>
</evidence>
<dbReference type="EMBL" id="BTGU01000166">
    <property type="protein sequence ID" value="GMN64055.1"/>
    <property type="molecule type" value="Genomic_DNA"/>
</dbReference>
<comment type="caution">
    <text evidence="7">The sequence shown here is derived from an EMBL/GenBank/DDBJ whole genome shotgun (WGS) entry which is preliminary data.</text>
</comment>